<comment type="caution">
    <text evidence="6">The sequence shown here is derived from an EMBL/GenBank/DDBJ whole genome shotgun (WGS) entry which is preliminary data.</text>
</comment>
<dbReference type="InterPro" id="IPR015424">
    <property type="entry name" value="PyrdxlP-dep_Trfase"/>
</dbReference>
<dbReference type="InterPro" id="IPR015422">
    <property type="entry name" value="PyrdxlP-dep_Trfase_small"/>
</dbReference>
<dbReference type="GO" id="GO:0008483">
    <property type="term" value="F:transaminase activity"/>
    <property type="evidence" value="ECO:0007669"/>
    <property type="project" value="UniProtKB-KW"/>
</dbReference>
<evidence type="ECO:0000256" key="1">
    <source>
        <dbReference type="ARBA" id="ARBA00001933"/>
    </source>
</evidence>
<keyword evidence="4 5" id="KW-0663">Pyridoxal phosphate</keyword>
<organism evidence="6 7">
    <name type="scientific">Streptomyces griseicoloratus</name>
    <dbReference type="NCBI Taxonomy" id="2752516"/>
    <lineage>
        <taxon>Bacteria</taxon>
        <taxon>Bacillati</taxon>
        <taxon>Actinomycetota</taxon>
        <taxon>Actinomycetes</taxon>
        <taxon>Kitasatosporales</taxon>
        <taxon>Streptomycetaceae</taxon>
        <taxon>Streptomyces</taxon>
    </lineage>
</organism>
<keyword evidence="3" id="KW-0808">Transferase</keyword>
<reference evidence="6" key="2">
    <citation type="submission" date="2020-09" db="EMBL/GenBank/DDBJ databases">
        <authorList>
            <person name="Luo X."/>
        </authorList>
    </citation>
    <scope>NUCLEOTIDE SEQUENCE</scope>
    <source>
        <strain evidence="6">TRM S81-3</strain>
    </source>
</reference>
<evidence type="ECO:0000313" key="7">
    <source>
        <dbReference type="Proteomes" id="UP000621210"/>
    </source>
</evidence>
<dbReference type="Proteomes" id="UP000621210">
    <property type="component" value="Unassembled WGS sequence"/>
</dbReference>
<dbReference type="GO" id="GO:0030170">
    <property type="term" value="F:pyridoxal phosphate binding"/>
    <property type="evidence" value="ECO:0007669"/>
    <property type="project" value="InterPro"/>
</dbReference>
<gene>
    <name evidence="6" type="ORF">H0H10_33930</name>
</gene>
<evidence type="ECO:0000256" key="5">
    <source>
        <dbReference type="RuleBase" id="RU003560"/>
    </source>
</evidence>
<evidence type="ECO:0000256" key="4">
    <source>
        <dbReference type="ARBA" id="ARBA00022898"/>
    </source>
</evidence>
<proteinExistence type="inferred from homology"/>
<dbReference type="PANTHER" id="PTHR11986:SF79">
    <property type="entry name" value="ACETYLORNITHINE AMINOTRANSFERASE, MITOCHONDRIAL"/>
    <property type="match status" value="1"/>
</dbReference>
<dbReference type="GO" id="GO:0042802">
    <property type="term" value="F:identical protein binding"/>
    <property type="evidence" value="ECO:0007669"/>
    <property type="project" value="TreeGrafter"/>
</dbReference>
<dbReference type="PANTHER" id="PTHR11986">
    <property type="entry name" value="AMINOTRANSFERASE CLASS III"/>
    <property type="match status" value="1"/>
</dbReference>
<dbReference type="Pfam" id="PF00202">
    <property type="entry name" value="Aminotran_3"/>
    <property type="match status" value="1"/>
</dbReference>
<name>A0A926QUE9_9ACTN</name>
<evidence type="ECO:0000256" key="3">
    <source>
        <dbReference type="ARBA" id="ARBA00022679"/>
    </source>
</evidence>
<dbReference type="RefSeq" id="WP_188185023.1">
    <property type="nucleotide sequence ID" value="NZ_JACVQF010000230.1"/>
</dbReference>
<protein>
    <submittedName>
        <fullName evidence="6">Aminotransferase class III-fold pyridoxal phosphate-dependent enzyme</fullName>
    </submittedName>
</protein>
<evidence type="ECO:0000256" key="2">
    <source>
        <dbReference type="ARBA" id="ARBA00022576"/>
    </source>
</evidence>
<dbReference type="InterPro" id="IPR050103">
    <property type="entry name" value="Class-III_PLP-dep_AT"/>
</dbReference>
<dbReference type="Gene3D" id="3.40.640.10">
    <property type="entry name" value="Type I PLP-dependent aspartate aminotransferase-like (Major domain)"/>
    <property type="match status" value="1"/>
</dbReference>
<accession>A0A926QUE9</accession>
<keyword evidence="2 6" id="KW-0032">Aminotransferase</keyword>
<dbReference type="InterPro" id="IPR015421">
    <property type="entry name" value="PyrdxlP-dep_Trfase_major"/>
</dbReference>
<dbReference type="SUPFAM" id="SSF53383">
    <property type="entry name" value="PLP-dependent transferases"/>
    <property type="match status" value="1"/>
</dbReference>
<keyword evidence="7" id="KW-1185">Reference proteome</keyword>
<evidence type="ECO:0000313" key="6">
    <source>
        <dbReference type="EMBL" id="MBD0424106.1"/>
    </source>
</evidence>
<dbReference type="Gene3D" id="3.90.1150.10">
    <property type="entry name" value="Aspartate Aminotransferase, domain 1"/>
    <property type="match status" value="1"/>
</dbReference>
<comment type="similarity">
    <text evidence="5">Belongs to the class-III pyridoxal-phosphate-dependent aminotransferase family.</text>
</comment>
<dbReference type="InterPro" id="IPR005814">
    <property type="entry name" value="Aminotrans_3"/>
</dbReference>
<dbReference type="EMBL" id="JACVQF010000230">
    <property type="protein sequence ID" value="MBD0424106.1"/>
    <property type="molecule type" value="Genomic_DNA"/>
</dbReference>
<sequence length="521" mass="56547">MTENTGPHTAGSEYAEPFLLAVLASGGLDAEYVRGERNTLYRRGENGEEVPVTDFVGGYGSLMLGHNHPEINAYAKELLDGGTPVHAQFSRHPYANDVAAALNRIVQRERGDDESYYAIFANSGAEANEAAMKHAELDRGLRLAALAEEIDGHITEVTVRVADGTAVLPAGSADSVEELAAEVRRRNEAQFARPPLFLVPEGGFHGKLAGSVQLTHNEGYRLPFRALAAQARFVPRDQPGALRKIVEEERAKVLDLTVEGGEVQLVERDFPLFTAFVLEPVLGEGGIHELTPAFAQEVQQVCAETGIPLVIDEIQTGMGRTGTFLAATRLGLKGDYYTLAKSLGGGIAKAAVMLVRRPLYRGQFELAHSSTFAKDSFSCLVALKVLELLEAGDGAVYRTAAERGERMLAMLRAVRDEFPEVVKDVRGRGLMVGLEFHDQSEAAAEPLRQVARSGFFGYFVAGHMLRAHRIRVFPTSSAVNTLRFEPSVYLTDEEIGRLETSLRDVCAIIRDTDGGSLAPVA</sequence>
<comment type="cofactor">
    <cofactor evidence="1">
        <name>pyridoxal 5'-phosphate</name>
        <dbReference type="ChEBI" id="CHEBI:597326"/>
    </cofactor>
</comment>
<reference evidence="6" key="1">
    <citation type="submission" date="2020-09" db="EMBL/GenBank/DDBJ databases">
        <title>Streptomyces grisecoloratus sp. nov., isolated from cotton soil.</title>
        <authorList>
            <person name="Xing L."/>
        </authorList>
    </citation>
    <scope>NUCLEOTIDE SEQUENCE</scope>
    <source>
        <strain evidence="6">TRM S81-3</strain>
    </source>
</reference>
<dbReference type="AlphaFoldDB" id="A0A926QUE9"/>